<dbReference type="KEGG" id="more:E1B28_011769"/>
<reference evidence="1" key="1">
    <citation type="journal article" date="2021" name="Genome Biol. Evol.">
        <title>The assembled and annotated genome of the fairy-ring fungus Marasmius oreades.</title>
        <authorList>
            <person name="Hiltunen M."/>
            <person name="Ament-Velasquez S.L."/>
            <person name="Johannesson H."/>
        </authorList>
    </citation>
    <scope>NUCLEOTIDE SEQUENCE</scope>
    <source>
        <strain evidence="1">03SP1</strain>
    </source>
</reference>
<protein>
    <submittedName>
        <fullName evidence="1">Uncharacterized protein</fullName>
    </submittedName>
</protein>
<evidence type="ECO:0000313" key="1">
    <source>
        <dbReference type="EMBL" id="KAG7090161.1"/>
    </source>
</evidence>
<name>A0A9P7RUS4_9AGAR</name>
<dbReference type="AlphaFoldDB" id="A0A9P7RUS4"/>
<comment type="caution">
    <text evidence="1">The sequence shown here is derived from an EMBL/GenBank/DDBJ whole genome shotgun (WGS) entry which is preliminary data.</text>
</comment>
<dbReference type="OrthoDB" id="2953266at2759"/>
<sequence>MEMFTAATRATINRSHFSNVGRDQNNYTTIHQTIVQTRGKRKAKKDVIDLSDYTEIKRGDIYKDKDVCYSWRLCSNASGTTEAAVYTAEIMIAGRFGTNKFTVKTYHGRNAMKEWKRDFQRCSQDWRGNVPVFGYSKTTVPLLIFHGELVPLAHIEPQLVRFAGFYYVNLLIGSLGCTPNELWMDPIRGKFCRGPIGPECRGPYYDRGAITIPSDVEFLGEDMVVRYLSNTQYDFWCLNALSFCAYIESPSYIDTVIDYPQAISGQTGSTIAFTRNVRWWKYNGCLGKGQVMIPFEVTAFRLTDNGRDVGVFSDSESSSWLSQALSIFHTRNISLDEDLSNYKYIYTMLELTGTLQKSKRKRQRRQLCGPIYLILRHHQSPFAPSHFWSFDPTGQFFLSPDTCKYLGLPFKLCLHRSPHQRSWPTKVYNALRDYQIAKGFDPRTTDFAYSHYYFIYEFPVPHENRFQLEIEEEETEILSGSRDSWPTATSSGLTCAFEDDIERPDDSFSLELLFDRIQVKGENFPTCLLAD</sequence>
<evidence type="ECO:0000313" key="2">
    <source>
        <dbReference type="Proteomes" id="UP001049176"/>
    </source>
</evidence>
<gene>
    <name evidence="1" type="ORF">E1B28_011769</name>
</gene>
<proteinExistence type="predicted"/>
<dbReference type="RefSeq" id="XP_043006631.1">
    <property type="nucleotide sequence ID" value="XM_043156819.1"/>
</dbReference>
<dbReference type="Proteomes" id="UP001049176">
    <property type="component" value="Chromosome 7"/>
</dbReference>
<accession>A0A9P7RUS4</accession>
<keyword evidence="2" id="KW-1185">Reference proteome</keyword>
<dbReference type="EMBL" id="CM032187">
    <property type="protein sequence ID" value="KAG7090161.1"/>
    <property type="molecule type" value="Genomic_DNA"/>
</dbReference>
<organism evidence="1 2">
    <name type="scientific">Marasmius oreades</name>
    <name type="common">fairy-ring Marasmius</name>
    <dbReference type="NCBI Taxonomy" id="181124"/>
    <lineage>
        <taxon>Eukaryota</taxon>
        <taxon>Fungi</taxon>
        <taxon>Dikarya</taxon>
        <taxon>Basidiomycota</taxon>
        <taxon>Agaricomycotina</taxon>
        <taxon>Agaricomycetes</taxon>
        <taxon>Agaricomycetidae</taxon>
        <taxon>Agaricales</taxon>
        <taxon>Marasmiineae</taxon>
        <taxon>Marasmiaceae</taxon>
        <taxon>Marasmius</taxon>
    </lineage>
</organism>
<dbReference type="GeneID" id="66080844"/>